<keyword evidence="2" id="KW-0472">Membrane</keyword>
<dbReference type="AlphaFoldDB" id="A0A1W1BZR7"/>
<keyword evidence="1" id="KW-0378">Hydrolase</keyword>
<keyword evidence="2" id="KW-1133">Transmembrane helix</keyword>
<dbReference type="PROSITE" id="PS50175">
    <property type="entry name" value="ASP_PROT_RETROV"/>
    <property type="match status" value="1"/>
</dbReference>
<gene>
    <name evidence="4" type="ORF">MNB_SV-12-1271</name>
</gene>
<reference evidence="4" key="1">
    <citation type="submission" date="2016-10" db="EMBL/GenBank/DDBJ databases">
        <authorList>
            <person name="de Groot N.N."/>
        </authorList>
    </citation>
    <scope>NUCLEOTIDE SEQUENCE</scope>
</reference>
<dbReference type="Pfam" id="PF13650">
    <property type="entry name" value="Asp_protease_2"/>
    <property type="match status" value="1"/>
</dbReference>
<dbReference type="Gene3D" id="2.40.70.10">
    <property type="entry name" value="Acid Proteases"/>
    <property type="match status" value="1"/>
</dbReference>
<dbReference type="CDD" id="cd05483">
    <property type="entry name" value="retropepsin_like_bacteria"/>
    <property type="match status" value="1"/>
</dbReference>
<evidence type="ECO:0000259" key="3">
    <source>
        <dbReference type="PROSITE" id="PS50175"/>
    </source>
</evidence>
<dbReference type="InterPro" id="IPR021109">
    <property type="entry name" value="Peptidase_aspartic_dom_sf"/>
</dbReference>
<evidence type="ECO:0000313" key="4">
    <source>
        <dbReference type="EMBL" id="SFV59029.1"/>
    </source>
</evidence>
<dbReference type="InterPro" id="IPR011990">
    <property type="entry name" value="TPR-like_helical_dom_sf"/>
</dbReference>
<proteinExistence type="predicted"/>
<keyword evidence="2" id="KW-0812">Transmembrane</keyword>
<dbReference type="InterPro" id="IPR034122">
    <property type="entry name" value="Retropepsin-like_bacterial"/>
</dbReference>
<sequence length="393" mass="45501">MFQIVLSLIAGVLIGWNFHMFYMALEPPKMLQYNSVLSQNLTSIESSKPKTTPLKPTVHKEITQKKIISKKSDSPKISSFQTLLNQNNFSDAMAFYIDADEEKLEEYKLILKAYFYDRIDKFPKKTIEQILEYMEIEPQAEDIPLYLAKYYSKKGEFEKAIKLLFELQETHQEGNSKSITQDLNSTIETYIEQLTKTKEFSTLISFLEDIISKNLKSEKYSIRLAELYYELDNYEKVQELLEDIDNDSPYSAKAQSILQNIERKEKELLQYTHQIPLTKIDAHYSINLTINQIPVTLLLDTGASYTFLDNEKIPSLVIEKEILLNSAGGEIVANLCKAETLMVDDIELKNFTVTTAPFKDRKADGLLGMNFFEQFNFKIDQNKNLLYLAKKIQ</sequence>
<dbReference type="SUPFAM" id="SSF50630">
    <property type="entry name" value="Acid proteases"/>
    <property type="match status" value="1"/>
</dbReference>
<dbReference type="SUPFAM" id="SSF48452">
    <property type="entry name" value="TPR-like"/>
    <property type="match status" value="1"/>
</dbReference>
<dbReference type="EMBL" id="FPHE01000088">
    <property type="protein sequence ID" value="SFV59029.1"/>
    <property type="molecule type" value="Genomic_DNA"/>
</dbReference>
<evidence type="ECO:0000256" key="1">
    <source>
        <dbReference type="ARBA" id="ARBA00022801"/>
    </source>
</evidence>
<feature type="transmembrane region" description="Helical" evidence="2">
    <location>
        <begin position="6"/>
        <end position="25"/>
    </location>
</feature>
<dbReference type="GO" id="GO:0006508">
    <property type="term" value="P:proteolysis"/>
    <property type="evidence" value="ECO:0007669"/>
    <property type="project" value="InterPro"/>
</dbReference>
<dbReference type="InterPro" id="IPR001969">
    <property type="entry name" value="Aspartic_peptidase_AS"/>
</dbReference>
<dbReference type="Gene3D" id="1.25.40.10">
    <property type="entry name" value="Tetratricopeptide repeat domain"/>
    <property type="match status" value="1"/>
</dbReference>
<dbReference type="GO" id="GO:0004190">
    <property type="term" value="F:aspartic-type endopeptidase activity"/>
    <property type="evidence" value="ECO:0007669"/>
    <property type="project" value="InterPro"/>
</dbReference>
<name>A0A1W1BZR7_9ZZZZ</name>
<dbReference type="PROSITE" id="PS00141">
    <property type="entry name" value="ASP_PROTEASE"/>
    <property type="match status" value="1"/>
</dbReference>
<dbReference type="InterPro" id="IPR001995">
    <property type="entry name" value="Peptidase_A2_cat"/>
</dbReference>
<evidence type="ECO:0000256" key="2">
    <source>
        <dbReference type="SAM" id="Phobius"/>
    </source>
</evidence>
<feature type="domain" description="Peptidase A2" evidence="3">
    <location>
        <begin position="295"/>
        <end position="329"/>
    </location>
</feature>
<protein>
    <recommendedName>
        <fullName evidence="3">Peptidase A2 domain-containing protein</fullName>
    </recommendedName>
</protein>
<accession>A0A1W1BZR7</accession>
<organism evidence="4">
    <name type="scientific">hydrothermal vent metagenome</name>
    <dbReference type="NCBI Taxonomy" id="652676"/>
    <lineage>
        <taxon>unclassified sequences</taxon>
        <taxon>metagenomes</taxon>
        <taxon>ecological metagenomes</taxon>
    </lineage>
</organism>